<dbReference type="GO" id="GO:0003677">
    <property type="term" value="F:DNA binding"/>
    <property type="evidence" value="ECO:0007669"/>
    <property type="project" value="UniProtKB-UniRule"/>
</dbReference>
<dbReference type="Pfam" id="PF05920">
    <property type="entry name" value="Homeobox_KN"/>
    <property type="match status" value="1"/>
</dbReference>
<evidence type="ECO:0000256" key="3">
    <source>
        <dbReference type="ARBA" id="ARBA00023242"/>
    </source>
</evidence>
<reference evidence="9" key="1">
    <citation type="journal article" date="2020" name="Stud. Mycol.">
        <title>101 Dothideomycetes genomes: a test case for predicting lifestyles and emergence of pathogens.</title>
        <authorList>
            <person name="Haridas S."/>
            <person name="Albert R."/>
            <person name="Binder M."/>
            <person name="Bloem J."/>
            <person name="Labutti K."/>
            <person name="Salamov A."/>
            <person name="Andreopoulos B."/>
            <person name="Baker S."/>
            <person name="Barry K."/>
            <person name="Bills G."/>
            <person name="Bluhm B."/>
            <person name="Cannon C."/>
            <person name="Castanera R."/>
            <person name="Culley D."/>
            <person name="Daum C."/>
            <person name="Ezra D."/>
            <person name="Gonzalez J."/>
            <person name="Henrissat B."/>
            <person name="Kuo A."/>
            <person name="Liang C."/>
            <person name="Lipzen A."/>
            <person name="Lutzoni F."/>
            <person name="Magnuson J."/>
            <person name="Mondo S."/>
            <person name="Nolan M."/>
            <person name="Ohm R."/>
            <person name="Pangilinan J."/>
            <person name="Park H.-J."/>
            <person name="Ramirez L."/>
            <person name="Alfaro M."/>
            <person name="Sun H."/>
            <person name="Tritt A."/>
            <person name="Yoshinaga Y."/>
            <person name="Zwiers L.-H."/>
            <person name="Turgeon B."/>
            <person name="Goodwin S."/>
            <person name="Spatafora J."/>
            <person name="Crous P."/>
            <person name="Grigoriev I."/>
        </authorList>
    </citation>
    <scope>NUCLEOTIDE SEQUENCE</scope>
    <source>
        <strain evidence="9">CBS 183.55</strain>
    </source>
</reference>
<feature type="domain" description="Homeobox" evidence="7">
    <location>
        <begin position="119"/>
        <end position="182"/>
    </location>
</feature>
<dbReference type="GO" id="GO:0006355">
    <property type="term" value="P:regulation of DNA-templated transcription"/>
    <property type="evidence" value="ECO:0007669"/>
    <property type="project" value="InterPro"/>
</dbReference>
<evidence type="ECO:0000256" key="6">
    <source>
        <dbReference type="SAM" id="MobiDB-lite"/>
    </source>
</evidence>
<evidence type="ECO:0008006" key="11">
    <source>
        <dbReference type="Google" id="ProtNLM"/>
    </source>
</evidence>
<dbReference type="GO" id="GO:0005634">
    <property type="term" value="C:nucleus"/>
    <property type="evidence" value="ECO:0007669"/>
    <property type="project" value="UniProtKB-SubCell"/>
</dbReference>
<keyword evidence="3 5" id="KW-0539">Nucleus</keyword>
<feature type="domain" description="C2H2-type" evidence="8">
    <location>
        <begin position="313"/>
        <end position="342"/>
    </location>
</feature>
<comment type="subcellular location">
    <subcellularLocation>
        <location evidence="5">Nucleus</location>
    </subcellularLocation>
</comment>
<evidence type="ECO:0000313" key="9">
    <source>
        <dbReference type="EMBL" id="KAF1925582.1"/>
    </source>
</evidence>
<feature type="region of interest" description="Disordered" evidence="6">
    <location>
        <begin position="1"/>
        <end position="22"/>
    </location>
</feature>
<sequence>MMLSPNNIPFKENSRASSTRSIDSSYGSCIYEDIKHGTILDVLDTTVGGPAQQQQQRQQIIELGIRDVSELQRGDYVFIKKEERSDPPATPHLSLCTNISNPSSPEPISPTSPSEVRRSHARRTTSKLPSQAIKCLTAWLDANRHHPYPSAETKHALAEACSITLKQVTTWFTNTRQRQLKSQKNNGRGGIGHDQTPAQASRKGKKKDYGRSNGASPIEGFLSPSRLSPCASISDYSSGEADNWQCTFCGVSLTAKSWRRHEETQHHPKSQWTCLAFGPRVAPANISSTICAFCDLENPDDDHFRLFHRIGECMCKPENERTFGRPDHLQQHARNFHKCEKPLSELIRDAWRKDGPGMTDNKTWTCGFCHEVLSTWDARATHIATHFKAGLTMTHWREKCVPQSTLPLEQIEPHKSIALEDLTAMGATFAGPSNYRSPPTSHAHIDSAQHQPLPTPTTTFMSVPTTIPDINIGPFCMYGNPIDTFDPVLAPASGQNVDTASADFGFVGVDEFGNPVYDFSLFHSW</sequence>
<dbReference type="PROSITE" id="PS50071">
    <property type="entry name" value="HOMEOBOX_2"/>
    <property type="match status" value="1"/>
</dbReference>
<dbReference type="PROSITE" id="PS50157">
    <property type="entry name" value="ZINC_FINGER_C2H2_2"/>
    <property type="match status" value="1"/>
</dbReference>
<dbReference type="GO" id="GO:0008270">
    <property type="term" value="F:zinc ion binding"/>
    <property type="evidence" value="ECO:0007669"/>
    <property type="project" value="UniProtKB-KW"/>
</dbReference>
<organism evidence="9 10">
    <name type="scientific">Didymella exigua CBS 183.55</name>
    <dbReference type="NCBI Taxonomy" id="1150837"/>
    <lineage>
        <taxon>Eukaryota</taxon>
        <taxon>Fungi</taxon>
        <taxon>Dikarya</taxon>
        <taxon>Ascomycota</taxon>
        <taxon>Pezizomycotina</taxon>
        <taxon>Dothideomycetes</taxon>
        <taxon>Pleosporomycetidae</taxon>
        <taxon>Pleosporales</taxon>
        <taxon>Pleosporineae</taxon>
        <taxon>Didymellaceae</taxon>
        <taxon>Didymella</taxon>
    </lineage>
</organism>
<keyword evidence="4" id="KW-0863">Zinc-finger</keyword>
<evidence type="ECO:0000256" key="5">
    <source>
        <dbReference type="PROSITE-ProRule" id="PRU00108"/>
    </source>
</evidence>
<keyword evidence="4" id="KW-0862">Zinc</keyword>
<dbReference type="InterPro" id="IPR009057">
    <property type="entry name" value="Homeodomain-like_sf"/>
</dbReference>
<dbReference type="InterPro" id="IPR013087">
    <property type="entry name" value="Znf_C2H2_type"/>
</dbReference>
<evidence type="ECO:0000259" key="8">
    <source>
        <dbReference type="PROSITE" id="PS50157"/>
    </source>
</evidence>
<evidence type="ECO:0000256" key="4">
    <source>
        <dbReference type="PROSITE-ProRule" id="PRU00042"/>
    </source>
</evidence>
<feature type="DNA-binding region" description="Homeobox" evidence="5">
    <location>
        <begin position="121"/>
        <end position="183"/>
    </location>
</feature>
<dbReference type="GeneID" id="54355890"/>
<dbReference type="OrthoDB" id="10056939at2759"/>
<keyword evidence="1 5" id="KW-0238">DNA-binding</keyword>
<dbReference type="InterPro" id="IPR008422">
    <property type="entry name" value="KN_HD"/>
</dbReference>
<keyword evidence="2 5" id="KW-0371">Homeobox</keyword>
<dbReference type="PANTHER" id="PTHR11850">
    <property type="entry name" value="HOMEOBOX PROTEIN TRANSCRIPTION FACTORS"/>
    <property type="match status" value="1"/>
</dbReference>
<evidence type="ECO:0000256" key="2">
    <source>
        <dbReference type="ARBA" id="ARBA00023155"/>
    </source>
</evidence>
<dbReference type="Gene3D" id="1.10.10.60">
    <property type="entry name" value="Homeodomain-like"/>
    <property type="match status" value="1"/>
</dbReference>
<dbReference type="AlphaFoldDB" id="A0A6A5RD00"/>
<dbReference type="CDD" id="cd00086">
    <property type="entry name" value="homeodomain"/>
    <property type="match status" value="1"/>
</dbReference>
<dbReference type="Proteomes" id="UP000800082">
    <property type="component" value="Unassembled WGS sequence"/>
</dbReference>
<dbReference type="SMART" id="SM00389">
    <property type="entry name" value="HOX"/>
    <property type="match status" value="1"/>
</dbReference>
<name>A0A6A5RD00_9PLEO</name>
<dbReference type="EMBL" id="ML978983">
    <property type="protein sequence ID" value="KAF1925582.1"/>
    <property type="molecule type" value="Genomic_DNA"/>
</dbReference>
<proteinExistence type="predicted"/>
<accession>A0A6A5RD00</accession>
<dbReference type="RefSeq" id="XP_033445834.1">
    <property type="nucleotide sequence ID" value="XM_033598223.1"/>
</dbReference>
<keyword evidence="4" id="KW-0479">Metal-binding</keyword>
<gene>
    <name evidence="9" type="ORF">M421DRAFT_94659</name>
</gene>
<evidence type="ECO:0000256" key="1">
    <source>
        <dbReference type="ARBA" id="ARBA00023125"/>
    </source>
</evidence>
<dbReference type="SUPFAM" id="SSF46689">
    <property type="entry name" value="Homeodomain-like"/>
    <property type="match status" value="1"/>
</dbReference>
<dbReference type="InterPro" id="IPR050224">
    <property type="entry name" value="TALE_homeobox"/>
</dbReference>
<protein>
    <recommendedName>
        <fullName evidence="11">Homeobox domain-containing protein</fullName>
    </recommendedName>
</protein>
<evidence type="ECO:0000313" key="10">
    <source>
        <dbReference type="Proteomes" id="UP000800082"/>
    </source>
</evidence>
<dbReference type="InterPro" id="IPR001356">
    <property type="entry name" value="HD"/>
</dbReference>
<feature type="region of interest" description="Disordered" evidence="6">
    <location>
        <begin position="179"/>
        <end position="220"/>
    </location>
</feature>
<keyword evidence="10" id="KW-1185">Reference proteome</keyword>
<feature type="region of interest" description="Disordered" evidence="6">
    <location>
        <begin position="82"/>
        <end position="129"/>
    </location>
</feature>
<dbReference type="SMART" id="SM00355">
    <property type="entry name" value="ZnF_C2H2"/>
    <property type="match status" value="2"/>
</dbReference>
<evidence type="ECO:0000259" key="7">
    <source>
        <dbReference type="PROSITE" id="PS50071"/>
    </source>
</evidence>